<gene>
    <name evidence="2" type="ORF">ACFQT0_23810</name>
</gene>
<feature type="transmembrane region" description="Helical" evidence="1">
    <location>
        <begin position="81"/>
        <end position="102"/>
    </location>
</feature>
<evidence type="ECO:0000313" key="2">
    <source>
        <dbReference type="EMBL" id="MFC7670055.1"/>
    </source>
</evidence>
<comment type="caution">
    <text evidence="2">The sequence shown here is derived from an EMBL/GenBank/DDBJ whole genome shotgun (WGS) entry which is preliminary data.</text>
</comment>
<protein>
    <submittedName>
        <fullName evidence="2">Uncharacterized protein</fullName>
    </submittedName>
</protein>
<accession>A0ABW2U956</accession>
<dbReference type="RefSeq" id="WP_380205526.1">
    <property type="nucleotide sequence ID" value="NZ_JBHTEK010000001.1"/>
</dbReference>
<keyword evidence="3" id="KW-1185">Reference proteome</keyword>
<feature type="transmembrane region" description="Helical" evidence="1">
    <location>
        <begin position="49"/>
        <end position="69"/>
    </location>
</feature>
<reference evidence="3" key="1">
    <citation type="journal article" date="2019" name="Int. J. Syst. Evol. Microbiol.">
        <title>The Global Catalogue of Microorganisms (GCM) 10K type strain sequencing project: providing services to taxonomists for standard genome sequencing and annotation.</title>
        <authorList>
            <consortium name="The Broad Institute Genomics Platform"/>
            <consortium name="The Broad Institute Genome Sequencing Center for Infectious Disease"/>
            <person name="Wu L."/>
            <person name="Ma J."/>
        </authorList>
    </citation>
    <scope>NUCLEOTIDE SEQUENCE [LARGE SCALE GENOMIC DNA]</scope>
    <source>
        <strain evidence="3">JCM 19635</strain>
    </source>
</reference>
<proteinExistence type="predicted"/>
<organism evidence="2 3">
    <name type="scientific">Hymenobacter humi</name>
    <dbReference type="NCBI Taxonomy" id="1411620"/>
    <lineage>
        <taxon>Bacteria</taxon>
        <taxon>Pseudomonadati</taxon>
        <taxon>Bacteroidota</taxon>
        <taxon>Cytophagia</taxon>
        <taxon>Cytophagales</taxon>
        <taxon>Hymenobacteraceae</taxon>
        <taxon>Hymenobacter</taxon>
    </lineage>
</organism>
<evidence type="ECO:0000256" key="1">
    <source>
        <dbReference type="SAM" id="Phobius"/>
    </source>
</evidence>
<keyword evidence="1" id="KW-0812">Transmembrane</keyword>
<sequence length="103" mass="11334">MGFRTGYLDVMHAGRVVGRSSYGLSQRLHLALDILLAYSDKPLRLTVKLGLVLSGGAFLFVPVTLIRFWVGQISQPGYTSLIISIWFFLGLLLSVLGMVGLYT</sequence>
<keyword evidence="1" id="KW-1133">Transmembrane helix</keyword>
<name>A0ABW2U956_9BACT</name>
<evidence type="ECO:0000313" key="3">
    <source>
        <dbReference type="Proteomes" id="UP001596513"/>
    </source>
</evidence>
<dbReference type="EMBL" id="JBHTEK010000001">
    <property type="protein sequence ID" value="MFC7670055.1"/>
    <property type="molecule type" value="Genomic_DNA"/>
</dbReference>
<keyword evidence="1" id="KW-0472">Membrane</keyword>
<dbReference type="Proteomes" id="UP001596513">
    <property type="component" value="Unassembled WGS sequence"/>
</dbReference>